<evidence type="ECO:0000313" key="9">
    <source>
        <dbReference type="Proteomes" id="UP000664096"/>
    </source>
</evidence>
<gene>
    <name evidence="8" type="ORF">JF539_01180</name>
</gene>
<dbReference type="PANTHER" id="PTHR42812:SF12">
    <property type="entry name" value="BETA-XYLOSIDASE-RELATED"/>
    <property type="match status" value="1"/>
</dbReference>
<reference evidence="8" key="1">
    <citation type="submission" date="2020-12" db="EMBL/GenBank/DDBJ databases">
        <title>Oil enriched cultivation method for isolating marine PHA-producing bacteria.</title>
        <authorList>
            <person name="Zheng W."/>
            <person name="Yu S."/>
            <person name="Huang Y."/>
        </authorList>
    </citation>
    <scope>NUCLEOTIDE SEQUENCE</scope>
    <source>
        <strain evidence="8">SY-2-12</strain>
    </source>
</reference>
<dbReference type="InterPro" id="IPR051795">
    <property type="entry name" value="Glycosyl_Hydrlase_43"/>
</dbReference>
<name>A0A939E9R1_9HYPH</name>
<sequence>MTNVPQNIVNPILPGFNPDPSICRVGEDYYIATSTFEWFPGVQIHHSKDLGNWRLLTRPLTRPEQLDMRGNPDSCGIWAPCLTHADGVFWLVYTDVKRHDGSFKDAHNYLVTAPEIEGPWSDPVYVNSTGFDPSLFHDDDGRKWFLNMIWDYRVGYHSFQGIQLQEYDPVAKSLTGPARNIFKGTELGLTEAPHLYKRDGWYYLLTAEGGTAYGHAATLARARRIGGPYELHPDKHVVTSRFFPDNPIQRAGHGDLVETQNGETYLVHLMGRPRPGQNRCQMGRETAIQKCVWGEDGWLRLATGGMEPQSEVSGPDLPSHPFAQEPDRYDFDGPDLPLPFQWLRTPYPERLYSLSERPGHLRLFGREYVGSFFEQALVARRQTDYDFEAETRVEFQPVSIQQAAGLIAYYGRYQFFFLAVTLHEQLGRVLTILSCPGDYPGGFLEAPLDRPVSLPDRGAVAMKVTVEDMALRFFYRVEGLEDWQRIGPVFDATILADESGRGPHSNFTGAFVGMHAMDGSGAGQPADFDYFGYRNFT</sequence>
<evidence type="ECO:0000256" key="6">
    <source>
        <dbReference type="RuleBase" id="RU361187"/>
    </source>
</evidence>
<keyword evidence="2 6" id="KW-0378">Hydrolase</keyword>
<dbReference type="Proteomes" id="UP000664096">
    <property type="component" value="Unassembled WGS sequence"/>
</dbReference>
<feature type="domain" description="Beta-xylosidase C-terminal Concanavalin A-like" evidence="7">
    <location>
        <begin position="328"/>
        <end position="534"/>
    </location>
</feature>
<feature type="active site" description="Proton acceptor" evidence="4">
    <location>
        <position position="19"/>
    </location>
</feature>
<dbReference type="SUPFAM" id="SSF75005">
    <property type="entry name" value="Arabinanase/levansucrase/invertase"/>
    <property type="match status" value="1"/>
</dbReference>
<feature type="active site" description="Proton donor" evidence="4">
    <location>
        <position position="191"/>
    </location>
</feature>
<dbReference type="EMBL" id="JAEKJZ010000001">
    <property type="protein sequence ID" value="MBN9668928.1"/>
    <property type="molecule type" value="Genomic_DNA"/>
</dbReference>
<dbReference type="InterPro" id="IPR023296">
    <property type="entry name" value="Glyco_hydro_beta-prop_sf"/>
</dbReference>
<evidence type="ECO:0000256" key="4">
    <source>
        <dbReference type="PIRSR" id="PIRSR606710-1"/>
    </source>
</evidence>
<dbReference type="RefSeq" id="WP_207138348.1">
    <property type="nucleotide sequence ID" value="NZ_JAEKJZ010000001.1"/>
</dbReference>
<dbReference type="AlphaFoldDB" id="A0A939E9R1"/>
<evidence type="ECO:0000256" key="2">
    <source>
        <dbReference type="ARBA" id="ARBA00022801"/>
    </source>
</evidence>
<dbReference type="PANTHER" id="PTHR42812">
    <property type="entry name" value="BETA-XYLOSIDASE"/>
    <property type="match status" value="1"/>
</dbReference>
<protein>
    <submittedName>
        <fullName evidence="8">Glycoside hydrolase family 43 protein</fullName>
    </submittedName>
</protein>
<dbReference type="Gene3D" id="2.60.120.200">
    <property type="match status" value="1"/>
</dbReference>
<dbReference type="Pfam" id="PF17851">
    <property type="entry name" value="GH43_C2"/>
    <property type="match status" value="1"/>
</dbReference>
<evidence type="ECO:0000256" key="5">
    <source>
        <dbReference type="PIRSR" id="PIRSR606710-2"/>
    </source>
</evidence>
<dbReference type="Gene3D" id="2.115.10.20">
    <property type="entry name" value="Glycosyl hydrolase domain, family 43"/>
    <property type="match status" value="1"/>
</dbReference>
<organism evidence="8 9">
    <name type="scientific">Roseibium aggregatum</name>
    <dbReference type="NCBI Taxonomy" id="187304"/>
    <lineage>
        <taxon>Bacteria</taxon>
        <taxon>Pseudomonadati</taxon>
        <taxon>Pseudomonadota</taxon>
        <taxon>Alphaproteobacteria</taxon>
        <taxon>Hyphomicrobiales</taxon>
        <taxon>Stappiaceae</taxon>
        <taxon>Roseibium</taxon>
    </lineage>
</organism>
<dbReference type="Pfam" id="PF04616">
    <property type="entry name" value="Glyco_hydro_43"/>
    <property type="match status" value="1"/>
</dbReference>
<keyword evidence="3 6" id="KW-0326">Glycosidase</keyword>
<dbReference type="GO" id="GO:0004553">
    <property type="term" value="F:hydrolase activity, hydrolyzing O-glycosyl compounds"/>
    <property type="evidence" value="ECO:0007669"/>
    <property type="project" value="InterPro"/>
</dbReference>
<comment type="similarity">
    <text evidence="1 6">Belongs to the glycosyl hydrolase 43 family.</text>
</comment>
<feature type="site" description="Important for catalytic activity, responsible for pKa modulation of the active site Glu and correct orientation of both the proton donor and substrate" evidence="5">
    <location>
        <position position="132"/>
    </location>
</feature>
<dbReference type="InterPro" id="IPR013320">
    <property type="entry name" value="ConA-like_dom_sf"/>
</dbReference>
<comment type="caution">
    <text evidence="8">The sequence shown here is derived from an EMBL/GenBank/DDBJ whole genome shotgun (WGS) entry which is preliminary data.</text>
</comment>
<accession>A0A939E9R1</accession>
<dbReference type="InterPro" id="IPR006710">
    <property type="entry name" value="Glyco_hydro_43"/>
</dbReference>
<dbReference type="CDD" id="cd09000">
    <property type="entry name" value="GH43_SXA-like"/>
    <property type="match status" value="1"/>
</dbReference>
<evidence type="ECO:0000259" key="7">
    <source>
        <dbReference type="Pfam" id="PF17851"/>
    </source>
</evidence>
<proteinExistence type="inferred from homology"/>
<dbReference type="SUPFAM" id="SSF49899">
    <property type="entry name" value="Concanavalin A-like lectins/glucanases"/>
    <property type="match status" value="1"/>
</dbReference>
<evidence type="ECO:0000313" key="8">
    <source>
        <dbReference type="EMBL" id="MBN9668928.1"/>
    </source>
</evidence>
<evidence type="ECO:0000256" key="1">
    <source>
        <dbReference type="ARBA" id="ARBA00009865"/>
    </source>
</evidence>
<dbReference type="InterPro" id="IPR041542">
    <property type="entry name" value="GH43_C2"/>
</dbReference>
<dbReference type="GO" id="GO:0005975">
    <property type="term" value="P:carbohydrate metabolic process"/>
    <property type="evidence" value="ECO:0007669"/>
    <property type="project" value="InterPro"/>
</dbReference>
<evidence type="ECO:0000256" key="3">
    <source>
        <dbReference type="ARBA" id="ARBA00023295"/>
    </source>
</evidence>